<gene>
    <name evidence="1" type="ORF">FPZ24_08145</name>
</gene>
<dbReference type="Proteomes" id="UP000315673">
    <property type="component" value="Chromosome"/>
</dbReference>
<keyword evidence="2" id="KW-1185">Reference proteome</keyword>
<evidence type="ECO:0000313" key="2">
    <source>
        <dbReference type="Proteomes" id="UP000315673"/>
    </source>
</evidence>
<name>A0A5B8LIM3_9SPHN</name>
<reference evidence="1 2" key="1">
    <citation type="submission" date="2019-07" db="EMBL/GenBank/DDBJ databases">
        <title>Full genome sequence of Sphingomonas sp. 4R-6-7(HKS19).</title>
        <authorList>
            <person name="Im W.-T."/>
        </authorList>
    </citation>
    <scope>NUCLEOTIDE SEQUENCE [LARGE SCALE GENOMIC DNA]</scope>
    <source>
        <strain evidence="1 2">HKS19</strain>
    </source>
</reference>
<evidence type="ECO:0000313" key="1">
    <source>
        <dbReference type="EMBL" id="QDZ07454.1"/>
    </source>
</evidence>
<sequence>MTTQLNRADIEAWCANAPEGYRAKIIRFVEELFVTATNAANDASGAVASTGAIQDATVITLSPNAAFNNERVLIEGSGITFTDGGNTLTISAGGDITTVGGFALVFNLPSDSTLNLRATGTIPSSSDGPYADDTAAAAAGIQVNEWYAKTDGTVVWRQV</sequence>
<protein>
    <submittedName>
        <fullName evidence="1">Uncharacterized protein</fullName>
    </submittedName>
</protein>
<accession>A0A5B8LIM3</accession>
<dbReference type="KEGG" id="spai:FPZ24_08145"/>
<dbReference type="RefSeq" id="WP_146570916.1">
    <property type="nucleotide sequence ID" value="NZ_CP042306.1"/>
</dbReference>
<dbReference type="AlphaFoldDB" id="A0A5B8LIM3"/>
<organism evidence="1 2">
    <name type="scientific">Sphingomonas panacisoli</name>
    <dbReference type="NCBI Taxonomy" id="1813879"/>
    <lineage>
        <taxon>Bacteria</taxon>
        <taxon>Pseudomonadati</taxon>
        <taxon>Pseudomonadota</taxon>
        <taxon>Alphaproteobacteria</taxon>
        <taxon>Sphingomonadales</taxon>
        <taxon>Sphingomonadaceae</taxon>
        <taxon>Sphingomonas</taxon>
    </lineage>
</organism>
<proteinExistence type="predicted"/>
<dbReference type="EMBL" id="CP042306">
    <property type="protein sequence ID" value="QDZ07454.1"/>
    <property type="molecule type" value="Genomic_DNA"/>
</dbReference>